<dbReference type="PANTHER" id="PTHR14969">
    <property type="entry name" value="SPHINGOSINE-1-PHOSPHATE PHOSPHOHYDROLASE"/>
    <property type="match status" value="1"/>
</dbReference>
<dbReference type="PANTHER" id="PTHR14969:SF13">
    <property type="entry name" value="AT30094P"/>
    <property type="match status" value="1"/>
</dbReference>
<keyword evidence="1" id="KW-0812">Transmembrane</keyword>
<dbReference type="CDD" id="cd03392">
    <property type="entry name" value="PAP2_like_2"/>
    <property type="match status" value="1"/>
</dbReference>
<accession>A0ABQ5NYP4</accession>
<sequence length="235" mass="25365">MRSPRTPSAASAASPAGPARHRRFRTGWAAAVLGVLSAVLLALVAAGWSPLLDADRSMARRLHAWAVTQPDAVHVNRILSDWVWDPWTMRALAAAVCVALWWRRERVLAVWLAGATLVGTLLQQVLKAAVGRERPSWPDPVDSANLAAFPSGHAMTATVVCGLLLWVAVELGASRRWLRPAVAVAVVSVVGVGLTRLYLGVHWPSDVLGGWLMGACWVLCAITLYERYGAGRERS</sequence>
<dbReference type="SUPFAM" id="SSF48317">
    <property type="entry name" value="Acid phosphatase/Vanadium-dependent haloperoxidase"/>
    <property type="match status" value="1"/>
</dbReference>
<evidence type="ECO:0000256" key="1">
    <source>
        <dbReference type="SAM" id="Phobius"/>
    </source>
</evidence>
<evidence type="ECO:0000313" key="3">
    <source>
        <dbReference type="EMBL" id="GLF95347.1"/>
    </source>
</evidence>
<feature type="transmembrane region" description="Helical" evidence="1">
    <location>
        <begin position="207"/>
        <end position="225"/>
    </location>
</feature>
<name>A0ABQ5NYP4_9ACTN</name>
<feature type="transmembrane region" description="Helical" evidence="1">
    <location>
        <begin position="109"/>
        <end position="126"/>
    </location>
</feature>
<dbReference type="Proteomes" id="UP001291653">
    <property type="component" value="Unassembled WGS sequence"/>
</dbReference>
<proteinExistence type="predicted"/>
<feature type="transmembrane region" description="Helical" evidence="1">
    <location>
        <begin position="146"/>
        <end position="169"/>
    </location>
</feature>
<protein>
    <submittedName>
        <fullName evidence="3">Phosphatase PAP2 family protein</fullName>
    </submittedName>
</protein>
<dbReference type="InterPro" id="IPR036938">
    <property type="entry name" value="PAP2/HPO_sf"/>
</dbReference>
<dbReference type="InterPro" id="IPR000326">
    <property type="entry name" value="PAP2/HPO"/>
</dbReference>
<dbReference type="SMART" id="SM00014">
    <property type="entry name" value="acidPPc"/>
    <property type="match status" value="1"/>
</dbReference>
<dbReference type="Gene3D" id="1.20.144.10">
    <property type="entry name" value="Phosphatidic acid phosphatase type 2/haloperoxidase"/>
    <property type="match status" value="1"/>
</dbReference>
<keyword evidence="1" id="KW-1133">Transmembrane helix</keyword>
<dbReference type="Pfam" id="PF01569">
    <property type="entry name" value="PAP2"/>
    <property type="match status" value="1"/>
</dbReference>
<feature type="transmembrane region" description="Helical" evidence="1">
    <location>
        <begin position="28"/>
        <end position="48"/>
    </location>
</feature>
<dbReference type="EMBL" id="BSBI01000005">
    <property type="protein sequence ID" value="GLF95347.1"/>
    <property type="molecule type" value="Genomic_DNA"/>
</dbReference>
<comment type="caution">
    <text evidence="3">The sequence shown here is derived from an EMBL/GenBank/DDBJ whole genome shotgun (WGS) entry which is preliminary data.</text>
</comment>
<dbReference type="RefSeq" id="WP_323447414.1">
    <property type="nucleotide sequence ID" value="NZ_BSBI01000005.1"/>
</dbReference>
<keyword evidence="4" id="KW-1185">Reference proteome</keyword>
<reference evidence="3 4" key="1">
    <citation type="submission" date="2022-10" db="EMBL/GenBank/DDBJ databases">
        <title>Draft genome sequence of Streptomyces sp. YSPA8.</title>
        <authorList>
            <person name="Moriuchi R."/>
            <person name="Dohra H."/>
            <person name="Yamamura H."/>
            <person name="Kodani S."/>
        </authorList>
    </citation>
    <scope>NUCLEOTIDE SEQUENCE [LARGE SCALE GENOMIC DNA]</scope>
    <source>
        <strain evidence="3 4">YSPA8</strain>
    </source>
</reference>
<organism evidence="3 4">
    <name type="scientific">Streptomyces yaizuensis</name>
    <dbReference type="NCBI Taxonomy" id="2989713"/>
    <lineage>
        <taxon>Bacteria</taxon>
        <taxon>Bacillati</taxon>
        <taxon>Actinomycetota</taxon>
        <taxon>Actinomycetes</taxon>
        <taxon>Kitasatosporales</taxon>
        <taxon>Streptomycetaceae</taxon>
        <taxon>Streptomyces</taxon>
    </lineage>
</organism>
<gene>
    <name evidence="3" type="ORF">SYYSPA8_13640</name>
</gene>
<keyword evidence="1" id="KW-0472">Membrane</keyword>
<feature type="transmembrane region" description="Helical" evidence="1">
    <location>
        <begin position="87"/>
        <end position="102"/>
    </location>
</feature>
<feature type="transmembrane region" description="Helical" evidence="1">
    <location>
        <begin position="181"/>
        <end position="201"/>
    </location>
</feature>
<evidence type="ECO:0000313" key="4">
    <source>
        <dbReference type="Proteomes" id="UP001291653"/>
    </source>
</evidence>
<feature type="domain" description="Phosphatidic acid phosphatase type 2/haloperoxidase" evidence="2">
    <location>
        <begin position="108"/>
        <end position="222"/>
    </location>
</feature>
<evidence type="ECO:0000259" key="2">
    <source>
        <dbReference type="SMART" id="SM00014"/>
    </source>
</evidence>